<sequence>MKRHPFVGGLLTATLATGLLLVGSAPASAQKAESASAQLVADGTDLRGRGNSVRPPVLVRPRVRCHDSGAVVVVKLRNPSRVILFFEVRLSGGSVAEALPVMLAARGVETVEFHGIPNGRYRVDVMNDRGDFVTDTRVRVRCNAVPARPSAAVRAGAR</sequence>
<dbReference type="AlphaFoldDB" id="A0A7X5V490"/>
<protein>
    <submittedName>
        <fullName evidence="2">Uncharacterized protein</fullName>
    </submittedName>
</protein>
<dbReference type="RefSeq" id="WP_167203164.1">
    <property type="nucleotide sequence ID" value="NZ_JAASRO010000001.1"/>
</dbReference>
<reference evidence="2 3" key="1">
    <citation type="submission" date="2020-03" db="EMBL/GenBank/DDBJ databases">
        <title>Sequencing the genomes of 1000 actinobacteria strains.</title>
        <authorList>
            <person name="Klenk H.-P."/>
        </authorList>
    </citation>
    <scope>NUCLEOTIDE SEQUENCE [LARGE SCALE GENOMIC DNA]</scope>
    <source>
        <strain evidence="2 3">DSM 45490</strain>
    </source>
</reference>
<name>A0A7X5V490_9ACTN</name>
<keyword evidence="1" id="KW-0732">Signal</keyword>
<evidence type="ECO:0000256" key="1">
    <source>
        <dbReference type="SAM" id="SignalP"/>
    </source>
</evidence>
<dbReference type="Proteomes" id="UP000555407">
    <property type="component" value="Unassembled WGS sequence"/>
</dbReference>
<dbReference type="EMBL" id="JAASRO010000001">
    <property type="protein sequence ID" value="NIK54328.1"/>
    <property type="molecule type" value="Genomic_DNA"/>
</dbReference>
<comment type="caution">
    <text evidence="2">The sequence shown here is derived from an EMBL/GenBank/DDBJ whole genome shotgun (WGS) entry which is preliminary data.</text>
</comment>
<evidence type="ECO:0000313" key="2">
    <source>
        <dbReference type="EMBL" id="NIK54328.1"/>
    </source>
</evidence>
<keyword evidence="3" id="KW-1185">Reference proteome</keyword>
<evidence type="ECO:0000313" key="3">
    <source>
        <dbReference type="Proteomes" id="UP000555407"/>
    </source>
</evidence>
<feature type="chain" id="PRO_5031524427" evidence="1">
    <location>
        <begin position="30"/>
        <end position="158"/>
    </location>
</feature>
<proteinExistence type="predicted"/>
<feature type="signal peptide" evidence="1">
    <location>
        <begin position="1"/>
        <end position="29"/>
    </location>
</feature>
<gene>
    <name evidence="2" type="ORF">BJY22_000045</name>
</gene>
<accession>A0A7X5V490</accession>
<organism evidence="2 3">
    <name type="scientific">Kribbella shirazensis</name>
    <dbReference type="NCBI Taxonomy" id="1105143"/>
    <lineage>
        <taxon>Bacteria</taxon>
        <taxon>Bacillati</taxon>
        <taxon>Actinomycetota</taxon>
        <taxon>Actinomycetes</taxon>
        <taxon>Propionibacteriales</taxon>
        <taxon>Kribbellaceae</taxon>
        <taxon>Kribbella</taxon>
    </lineage>
</organism>